<evidence type="ECO:0000313" key="3">
    <source>
        <dbReference type="Proteomes" id="UP000827092"/>
    </source>
</evidence>
<sequence length="203" mass="23000">MPPCQPGDHLPPARGFGWGTRGSPPWGQLPGIRPYLSRKEPDSLPKLLQRKDNSSPGLRRRLQFVSFSHLGAPRTYLRFRGWDINPIPFRSAARQHSICLRFRRLASDPGFLPSLRTDYPCPKCVHMDLFQLQSPGSHLSICYYHQDLHRGPGQGLTPGTFNAPPRPPYSLRRKPPRGEALRTARFRPPKLERHPFSGLVASS</sequence>
<evidence type="ECO:0000313" key="2">
    <source>
        <dbReference type="EMBL" id="KAG8170674.1"/>
    </source>
</evidence>
<dbReference type="AlphaFoldDB" id="A0AAV6TFT3"/>
<keyword evidence="3" id="KW-1185">Reference proteome</keyword>
<organism evidence="2 3">
    <name type="scientific">Oedothorax gibbosus</name>
    <dbReference type="NCBI Taxonomy" id="931172"/>
    <lineage>
        <taxon>Eukaryota</taxon>
        <taxon>Metazoa</taxon>
        <taxon>Ecdysozoa</taxon>
        <taxon>Arthropoda</taxon>
        <taxon>Chelicerata</taxon>
        <taxon>Arachnida</taxon>
        <taxon>Araneae</taxon>
        <taxon>Araneomorphae</taxon>
        <taxon>Entelegynae</taxon>
        <taxon>Araneoidea</taxon>
        <taxon>Linyphiidae</taxon>
        <taxon>Erigoninae</taxon>
        <taxon>Oedothorax</taxon>
    </lineage>
</organism>
<feature type="region of interest" description="Disordered" evidence="1">
    <location>
        <begin position="1"/>
        <end position="32"/>
    </location>
</feature>
<gene>
    <name evidence="2" type="ORF">JTE90_006719</name>
</gene>
<feature type="region of interest" description="Disordered" evidence="1">
    <location>
        <begin position="153"/>
        <end position="203"/>
    </location>
</feature>
<evidence type="ECO:0000256" key="1">
    <source>
        <dbReference type="SAM" id="MobiDB-lite"/>
    </source>
</evidence>
<proteinExistence type="predicted"/>
<dbReference type="EMBL" id="JAFNEN010005052">
    <property type="protein sequence ID" value="KAG8170674.1"/>
    <property type="molecule type" value="Genomic_DNA"/>
</dbReference>
<name>A0AAV6TFT3_9ARAC</name>
<dbReference type="Proteomes" id="UP000827092">
    <property type="component" value="Unassembled WGS sequence"/>
</dbReference>
<comment type="caution">
    <text evidence="2">The sequence shown here is derived from an EMBL/GenBank/DDBJ whole genome shotgun (WGS) entry which is preliminary data.</text>
</comment>
<protein>
    <submittedName>
        <fullName evidence="2">Uncharacterized protein</fullName>
    </submittedName>
</protein>
<accession>A0AAV6TFT3</accession>
<reference evidence="2 3" key="1">
    <citation type="journal article" date="2022" name="Nat. Ecol. Evol.">
        <title>A masculinizing supergene underlies an exaggerated male reproductive morph in a spider.</title>
        <authorList>
            <person name="Hendrickx F."/>
            <person name="De Corte Z."/>
            <person name="Sonet G."/>
            <person name="Van Belleghem S.M."/>
            <person name="Kostlbacher S."/>
            <person name="Vangestel C."/>
        </authorList>
    </citation>
    <scope>NUCLEOTIDE SEQUENCE [LARGE SCALE GENOMIC DNA]</scope>
    <source>
        <strain evidence="2">W744_W776</strain>
    </source>
</reference>